<protein>
    <submittedName>
        <fullName evidence="1">Uncharacterized protein</fullName>
    </submittedName>
</protein>
<dbReference type="Proteomes" id="UP001044222">
    <property type="component" value="Chromosome 16"/>
</dbReference>
<gene>
    <name evidence="1" type="ORF">ANANG_G00279130</name>
</gene>
<name>A0A9D3RKD1_ANGAN</name>
<proteinExistence type="predicted"/>
<dbReference type="EMBL" id="JAFIRN010000016">
    <property type="protein sequence ID" value="KAG5833744.1"/>
    <property type="molecule type" value="Genomic_DNA"/>
</dbReference>
<reference evidence="1" key="1">
    <citation type="submission" date="2021-01" db="EMBL/GenBank/DDBJ databases">
        <title>A chromosome-scale assembly of European eel, Anguilla anguilla.</title>
        <authorList>
            <person name="Henkel C."/>
            <person name="Jong-Raadsen S.A."/>
            <person name="Dufour S."/>
            <person name="Weltzien F.-A."/>
            <person name="Palstra A.P."/>
            <person name="Pelster B."/>
            <person name="Spaink H.P."/>
            <person name="Van Den Thillart G.E."/>
            <person name="Jansen H."/>
            <person name="Zahm M."/>
            <person name="Klopp C."/>
            <person name="Cedric C."/>
            <person name="Louis A."/>
            <person name="Berthelot C."/>
            <person name="Parey E."/>
            <person name="Roest Crollius H."/>
            <person name="Montfort J."/>
            <person name="Robinson-Rechavi M."/>
            <person name="Bucao C."/>
            <person name="Bouchez O."/>
            <person name="Gislard M."/>
            <person name="Lluch J."/>
            <person name="Milhes M."/>
            <person name="Lampietro C."/>
            <person name="Lopez Roques C."/>
            <person name="Donnadieu C."/>
            <person name="Braasch I."/>
            <person name="Desvignes T."/>
            <person name="Postlethwait J."/>
            <person name="Bobe J."/>
            <person name="Guiguen Y."/>
            <person name="Dirks R."/>
        </authorList>
    </citation>
    <scope>NUCLEOTIDE SEQUENCE</scope>
    <source>
        <strain evidence="1">Tag_6206</strain>
        <tissue evidence="1">Liver</tissue>
    </source>
</reference>
<comment type="caution">
    <text evidence="1">The sequence shown here is derived from an EMBL/GenBank/DDBJ whole genome shotgun (WGS) entry which is preliminary data.</text>
</comment>
<organism evidence="1 2">
    <name type="scientific">Anguilla anguilla</name>
    <name type="common">European freshwater eel</name>
    <name type="synonym">Muraena anguilla</name>
    <dbReference type="NCBI Taxonomy" id="7936"/>
    <lineage>
        <taxon>Eukaryota</taxon>
        <taxon>Metazoa</taxon>
        <taxon>Chordata</taxon>
        <taxon>Craniata</taxon>
        <taxon>Vertebrata</taxon>
        <taxon>Euteleostomi</taxon>
        <taxon>Actinopterygii</taxon>
        <taxon>Neopterygii</taxon>
        <taxon>Teleostei</taxon>
        <taxon>Anguilliformes</taxon>
        <taxon>Anguillidae</taxon>
        <taxon>Anguilla</taxon>
    </lineage>
</organism>
<dbReference type="AlphaFoldDB" id="A0A9D3RKD1"/>
<evidence type="ECO:0000313" key="1">
    <source>
        <dbReference type="EMBL" id="KAG5833744.1"/>
    </source>
</evidence>
<evidence type="ECO:0000313" key="2">
    <source>
        <dbReference type="Proteomes" id="UP001044222"/>
    </source>
</evidence>
<accession>A0A9D3RKD1</accession>
<sequence length="174" mass="17597">MAGSVCFQLCDHSLSAKMAASLLRIGRLGSLKCLQQESWSSLRGTSAASLSTKLGELNQPDKKTRFQKAKGKTSLDTAQLLQYRSYTDLPKNDAKPAVAAVAEAGTAAPISGPVTSATAAPEVSAAAPEVAMAVPEGAPEVSAAAPEVAAVAPEVAEAIPEVVAAAPEVATALL</sequence>
<keyword evidence="2" id="KW-1185">Reference proteome</keyword>